<dbReference type="AlphaFoldDB" id="A0AAD6TCC3"/>
<evidence type="ECO:0000313" key="2">
    <source>
        <dbReference type="EMBL" id="KAJ7041337.1"/>
    </source>
</evidence>
<evidence type="ECO:0000313" key="3">
    <source>
        <dbReference type="EMBL" id="KAJ7041338.1"/>
    </source>
</evidence>
<evidence type="ECO:0000256" key="1">
    <source>
        <dbReference type="SAM" id="MobiDB-lite"/>
    </source>
</evidence>
<keyword evidence="4" id="KW-1185">Reference proteome</keyword>
<reference evidence="2" key="1">
    <citation type="submission" date="2023-03" db="EMBL/GenBank/DDBJ databases">
        <title>Massive genome expansion in bonnet fungi (Mycena s.s.) driven by repeated elements and novel gene families across ecological guilds.</title>
        <authorList>
            <consortium name="Lawrence Berkeley National Laboratory"/>
            <person name="Harder C.B."/>
            <person name="Miyauchi S."/>
            <person name="Viragh M."/>
            <person name="Kuo A."/>
            <person name="Thoen E."/>
            <person name="Andreopoulos B."/>
            <person name="Lu D."/>
            <person name="Skrede I."/>
            <person name="Drula E."/>
            <person name="Henrissat B."/>
            <person name="Morin E."/>
            <person name="Kohler A."/>
            <person name="Barry K."/>
            <person name="LaButti K."/>
            <person name="Morin E."/>
            <person name="Salamov A."/>
            <person name="Lipzen A."/>
            <person name="Mereny Z."/>
            <person name="Hegedus B."/>
            <person name="Baldrian P."/>
            <person name="Stursova M."/>
            <person name="Weitz H."/>
            <person name="Taylor A."/>
            <person name="Grigoriev I.V."/>
            <person name="Nagy L.G."/>
            <person name="Martin F."/>
            <person name="Kauserud H."/>
        </authorList>
    </citation>
    <scope>NUCLEOTIDE SEQUENCE</scope>
    <source>
        <strain evidence="2">CBHHK200</strain>
    </source>
</reference>
<protein>
    <recommendedName>
        <fullName evidence="5">F-box domain-containing protein</fullName>
    </recommendedName>
</protein>
<proteinExistence type="predicted"/>
<accession>A0AAD6TCC3</accession>
<dbReference type="Proteomes" id="UP001218188">
    <property type="component" value="Unassembled WGS sequence"/>
</dbReference>
<evidence type="ECO:0000313" key="4">
    <source>
        <dbReference type="Proteomes" id="UP001218188"/>
    </source>
</evidence>
<feature type="region of interest" description="Disordered" evidence="1">
    <location>
        <begin position="399"/>
        <end position="418"/>
    </location>
</feature>
<name>A0AAD6TCC3_9AGAR</name>
<gene>
    <name evidence="2" type="ORF">C8F04DRAFT_1253035</name>
    <name evidence="3" type="ORF">C8F04DRAFT_1253036</name>
</gene>
<dbReference type="EMBL" id="JARJCM010000017">
    <property type="protein sequence ID" value="KAJ7041338.1"/>
    <property type="molecule type" value="Genomic_DNA"/>
</dbReference>
<comment type="caution">
    <text evidence="2">The sequence shown here is derived from an EMBL/GenBank/DDBJ whole genome shotgun (WGS) entry which is preliminary data.</text>
</comment>
<dbReference type="EMBL" id="JARJCM010000017">
    <property type="protein sequence ID" value="KAJ7041337.1"/>
    <property type="molecule type" value="Genomic_DNA"/>
</dbReference>
<evidence type="ECO:0008006" key="5">
    <source>
        <dbReference type="Google" id="ProtNLM"/>
    </source>
</evidence>
<organism evidence="2 4">
    <name type="scientific">Mycena alexandri</name>
    <dbReference type="NCBI Taxonomy" id="1745969"/>
    <lineage>
        <taxon>Eukaryota</taxon>
        <taxon>Fungi</taxon>
        <taxon>Dikarya</taxon>
        <taxon>Basidiomycota</taxon>
        <taxon>Agaricomycotina</taxon>
        <taxon>Agaricomycetes</taxon>
        <taxon>Agaricomycetidae</taxon>
        <taxon>Agaricales</taxon>
        <taxon>Marasmiineae</taxon>
        <taxon>Mycenaceae</taxon>
        <taxon>Mycena</taxon>
    </lineage>
</organism>
<feature type="region of interest" description="Disordered" evidence="1">
    <location>
        <begin position="1"/>
        <end position="21"/>
    </location>
</feature>
<sequence length="418" mass="46828">MAKVRASHWFDPEPPSRPTVSNKIAESPLLAPLLLSNDSPTASQYAAAQEFFESHNARMSKIRVERSHIEFGLLAMPEFAALKATRQVLIDAEHVVRAEICLLRGIMSPIRRVPPELVREIFLFLTPSLDVEYSPHDPSSILKVPTPWDLGHICRSWREITLSLGLLWSVFDIDVASDMDSNHLPRAIAYRLQRSANAPISIRFRGTAYDLTQGCIELVNMFAKHVHHFKRLDLHKACDVLRQLSTKTDPLRGLGPTASKTSFLCLSDLTLHYINLPMHPQRRWGNFPDPRTGIKTRKWLNTGLTRLLGHHFTPTIAIHPPASLTASTLEPNARGLTLPRVSITWRDFQSTQKLQADFPVFPELPGPLHDPAALFFSQNHDPHLSLPESVGEFSIAKALDGANSPQNSINDPRAPTRA</sequence>